<evidence type="ECO:0008006" key="4">
    <source>
        <dbReference type="Google" id="ProtNLM"/>
    </source>
</evidence>
<evidence type="ECO:0000256" key="2">
    <source>
        <dbReference type="SAM" id="SignalP"/>
    </source>
</evidence>
<feature type="signal peptide" evidence="2">
    <location>
        <begin position="1"/>
        <end position="18"/>
    </location>
</feature>
<protein>
    <recommendedName>
        <fullName evidence="4">PS II complex 12 kDa extrinsic protein</fullName>
    </recommendedName>
</protein>
<feature type="chain" id="PRO_5031262033" description="PS II complex 12 kDa extrinsic protein" evidence="2">
    <location>
        <begin position="19"/>
        <end position="166"/>
    </location>
</feature>
<proteinExistence type="predicted"/>
<gene>
    <name evidence="3" type="ORF">AAND1436_LOCUS40891</name>
</gene>
<sequence>MPAAAHVAVLALAVVASALRFNHDRTGDKAHSRWLGYNQTVEMDEAVFRARDKLVPELLDDDATDFLFYRNLYGFDTNNSLENLSYAHPDVQPSAAQLAAEERREVEGYRAIKPRLQAEEAEASYYWNTVFPYDDGNDLEDFSYTRDGHQATPAAAAATDTIPGDD</sequence>
<evidence type="ECO:0000256" key="1">
    <source>
        <dbReference type="SAM" id="MobiDB-lite"/>
    </source>
</evidence>
<keyword evidence="2" id="KW-0732">Signal</keyword>
<dbReference type="AlphaFoldDB" id="A0A7S2N3A0"/>
<reference evidence="3" key="1">
    <citation type="submission" date="2021-01" db="EMBL/GenBank/DDBJ databases">
        <authorList>
            <person name="Corre E."/>
            <person name="Pelletier E."/>
            <person name="Niang G."/>
            <person name="Scheremetjew M."/>
            <person name="Finn R."/>
            <person name="Kale V."/>
            <person name="Holt S."/>
            <person name="Cochrane G."/>
            <person name="Meng A."/>
            <person name="Brown T."/>
            <person name="Cohen L."/>
        </authorList>
    </citation>
    <scope>NUCLEOTIDE SEQUENCE</scope>
    <source>
        <strain evidence="3">CCMP2222</strain>
    </source>
</reference>
<name>A0A7S2N3A0_9DINO</name>
<feature type="compositionally biased region" description="Low complexity" evidence="1">
    <location>
        <begin position="151"/>
        <end position="166"/>
    </location>
</feature>
<feature type="region of interest" description="Disordered" evidence="1">
    <location>
        <begin position="144"/>
        <end position="166"/>
    </location>
</feature>
<evidence type="ECO:0000313" key="3">
    <source>
        <dbReference type="EMBL" id="CAD9518142.1"/>
    </source>
</evidence>
<dbReference type="EMBL" id="HBGQ01085812">
    <property type="protein sequence ID" value="CAD9518142.1"/>
    <property type="molecule type" value="Transcribed_RNA"/>
</dbReference>
<organism evidence="3">
    <name type="scientific">Alexandrium andersonii</name>
    <dbReference type="NCBI Taxonomy" id="327968"/>
    <lineage>
        <taxon>Eukaryota</taxon>
        <taxon>Sar</taxon>
        <taxon>Alveolata</taxon>
        <taxon>Dinophyceae</taxon>
        <taxon>Gonyaulacales</taxon>
        <taxon>Pyrocystaceae</taxon>
        <taxon>Alexandrium</taxon>
    </lineage>
</organism>
<accession>A0A7S2N3A0</accession>